<dbReference type="InterPro" id="IPR013154">
    <property type="entry name" value="ADH-like_N"/>
</dbReference>
<dbReference type="CDD" id="cd08276">
    <property type="entry name" value="MDR7"/>
    <property type="match status" value="1"/>
</dbReference>
<protein>
    <recommendedName>
        <fullName evidence="1">Enoyl reductase (ER) domain-containing protein</fullName>
    </recommendedName>
</protein>
<organism evidence="2 3">
    <name type="scientific">Aspergillus keveii</name>
    <dbReference type="NCBI Taxonomy" id="714993"/>
    <lineage>
        <taxon>Eukaryota</taxon>
        <taxon>Fungi</taxon>
        <taxon>Dikarya</taxon>
        <taxon>Ascomycota</taxon>
        <taxon>Pezizomycotina</taxon>
        <taxon>Eurotiomycetes</taxon>
        <taxon>Eurotiomycetidae</taxon>
        <taxon>Eurotiales</taxon>
        <taxon>Aspergillaceae</taxon>
        <taxon>Aspergillus</taxon>
        <taxon>Aspergillus subgen. Nidulantes</taxon>
    </lineage>
</organism>
<dbReference type="InterPro" id="IPR013149">
    <property type="entry name" value="ADH-like_C"/>
</dbReference>
<reference evidence="2 3" key="1">
    <citation type="submission" date="2024-07" db="EMBL/GenBank/DDBJ databases">
        <title>Section-level genome sequencing and comparative genomics of Aspergillus sections Usti and Cavernicolus.</title>
        <authorList>
            <consortium name="Lawrence Berkeley National Laboratory"/>
            <person name="Nybo J.L."/>
            <person name="Vesth T.C."/>
            <person name="Theobald S."/>
            <person name="Frisvad J.C."/>
            <person name="Larsen T.O."/>
            <person name="Kjaerboelling I."/>
            <person name="Rothschild-Mancinelli K."/>
            <person name="Lyhne E.K."/>
            <person name="Kogle M.E."/>
            <person name="Barry K."/>
            <person name="Clum A."/>
            <person name="Na H."/>
            <person name="Ledsgaard L."/>
            <person name="Lin J."/>
            <person name="Lipzen A."/>
            <person name="Kuo A."/>
            <person name="Riley R."/>
            <person name="Mondo S."/>
            <person name="Labutti K."/>
            <person name="Haridas S."/>
            <person name="Pangalinan J."/>
            <person name="Salamov A.A."/>
            <person name="Simmons B.A."/>
            <person name="Magnuson J.K."/>
            <person name="Chen J."/>
            <person name="Drula E."/>
            <person name="Henrissat B."/>
            <person name="Wiebenga A."/>
            <person name="Lubbers R.J."/>
            <person name="Gomes A.C."/>
            <person name="Makela M.R."/>
            <person name="Stajich J."/>
            <person name="Grigoriev I.V."/>
            <person name="Mortensen U.H."/>
            <person name="De Vries R.P."/>
            <person name="Baker S.E."/>
            <person name="Andersen M.R."/>
        </authorList>
    </citation>
    <scope>NUCLEOTIDE SEQUENCE [LARGE SCALE GENOMIC DNA]</scope>
    <source>
        <strain evidence="2 3">CBS 209.92</strain>
    </source>
</reference>
<dbReference type="InterPro" id="IPR020843">
    <property type="entry name" value="ER"/>
</dbReference>
<dbReference type="EMBL" id="JBFTWV010000063">
    <property type="protein sequence ID" value="KAL2793025.1"/>
    <property type="molecule type" value="Genomic_DNA"/>
</dbReference>
<name>A0ABR4G1Y5_9EURO</name>
<keyword evidence="3" id="KW-1185">Reference proteome</keyword>
<comment type="caution">
    <text evidence="2">The sequence shown here is derived from an EMBL/GenBank/DDBJ whole genome shotgun (WGS) entry which is preliminary data.</text>
</comment>
<dbReference type="InterPro" id="IPR036291">
    <property type="entry name" value="NAD(P)-bd_dom_sf"/>
</dbReference>
<dbReference type="Gene3D" id="3.90.180.10">
    <property type="entry name" value="Medium-chain alcohol dehydrogenases, catalytic domain"/>
    <property type="match status" value="1"/>
</dbReference>
<dbReference type="SUPFAM" id="SSF50129">
    <property type="entry name" value="GroES-like"/>
    <property type="match status" value="1"/>
</dbReference>
<dbReference type="SMART" id="SM00829">
    <property type="entry name" value="PKS_ER"/>
    <property type="match status" value="1"/>
</dbReference>
<dbReference type="PANTHER" id="PTHR45033">
    <property type="match status" value="1"/>
</dbReference>
<sequence length="357" mass="37974">MARRWILTGQEGFEKSLEYQENISIPSVQDLGPHEVLVKLHAASLNYREINIAKPGSINGPITPPIVPGCDGVGTVEAAGSSVHEFRAGDRVVTTCVPKSVNESEGDDAQATMLDVPNGLGQGTDGTLRSWATFPATALVHAPKSLDWLPAATLSCNWVTAWNALFGLKGKQAGPGSWVLVQGTGGVSIAVLQIAVAAGATVVATTSTEEKGARLKALGAAHVVNYRTHQNWGEEARRLTPTGRGFDFIIDIGGYETLPQSFAAVRGDGIVLVIGFVGDDAPPVPVLSALIHTCIIRGLLGGSRNQLRDAVRFIDEKKIVPAVDDVVFELAEAKSAYRRLAEKKHFAKVVIRIDHPN</sequence>
<feature type="domain" description="Enoyl reductase (ER)" evidence="1">
    <location>
        <begin position="12"/>
        <end position="351"/>
    </location>
</feature>
<dbReference type="InterPro" id="IPR011032">
    <property type="entry name" value="GroES-like_sf"/>
</dbReference>
<dbReference type="SUPFAM" id="SSF51735">
    <property type="entry name" value="NAD(P)-binding Rossmann-fold domains"/>
    <property type="match status" value="1"/>
</dbReference>
<dbReference type="Gene3D" id="3.40.50.720">
    <property type="entry name" value="NAD(P)-binding Rossmann-like Domain"/>
    <property type="match status" value="1"/>
</dbReference>
<evidence type="ECO:0000313" key="2">
    <source>
        <dbReference type="EMBL" id="KAL2793025.1"/>
    </source>
</evidence>
<evidence type="ECO:0000313" key="3">
    <source>
        <dbReference type="Proteomes" id="UP001610563"/>
    </source>
</evidence>
<dbReference type="InterPro" id="IPR052711">
    <property type="entry name" value="Zinc_ADH-like"/>
</dbReference>
<dbReference type="Pfam" id="PF00107">
    <property type="entry name" value="ADH_zinc_N"/>
    <property type="match status" value="1"/>
</dbReference>
<dbReference type="Proteomes" id="UP001610563">
    <property type="component" value="Unassembled WGS sequence"/>
</dbReference>
<accession>A0ABR4G1Y5</accession>
<evidence type="ECO:0000259" key="1">
    <source>
        <dbReference type="SMART" id="SM00829"/>
    </source>
</evidence>
<gene>
    <name evidence="2" type="ORF">BJX66DRAFT_233487</name>
</gene>
<dbReference type="Pfam" id="PF08240">
    <property type="entry name" value="ADH_N"/>
    <property type="match status" value="1"/>
</dbReference>
<dbReference type="PANTHER" id="PTHR45033:SF2">
    <property type="entry name" value="ZINC-TYPE ALCOHOL DEHYDROGENASE-LIKE PROTEIN C1773.06C"/>
    <property type="match status" value="1"/>
</dbReference>
<proteinExistence type="predicted"/>